<reference evidence="2 3" key="1">
    <citation type="submission" date="2024-02" db="EMBL/GenBank/DDBJ databases">
        <title>Genome sequence of Aquincola sp. MAHUQ-54.</title>
        <authorList>
            <person name="Huq M.A."/>
        </authorList>
    </citation>
    <scope>NUCLEOTIDE SEQUENCE [LARGE SCALE GENOMIC DNA]</scope>
    <source>
        <strain evidence="2 3">MAHUQ-54</strain>
    </source>
</reference>
<name>A0AAW9Q171_9BURK</name>
<dbReference type="Proteomes" id="UP001336250">
    <property type="component" value="Unassembled WGS sequence"/>
</dbReference>
<keyword evidence="1" id="KW-1133">Transmembrane helix</keyword>
<dbReference type="RefSeq" id="WP_332288041.1">
    <property type="nucleotide sequence ID" value="NZ_JAZIBG010000012.1"/>
</dbReference>
<dbReference type="InterPro" id="IPR021344">
    <property type="entry name" value="DUF2970"/>
</dbReference>
<keyword evidence="1" id="KW-0472">Membrane</keyword>
<gene>
    <name evidence="2" type="ORF">V4F39_04210</name>
</gene>
<dbReference type="Pfam" id="PF11174">
    <property type="entry name" value="DUF2970"/>
    <property type="match status" value="1"/>
</dbReference>
<keyword evidence="3" id="KW-1185">Reference proteome</keyword>
<evidence type="ECO:0000256" key="1">
    <source>
        <dbReference type="SAM" id="Phobius"/>
    </source>
</evidence>
<comment type="caution">
    <text evidence="2">The sequence shown here is derived from an EMBL/GenBank/DDBJ whole genome shotgun (WGS) entry which is preliminary data.</text>
</comment>
<feature type="transmembrane region" description="Helical" evidence="1">
    <location>
        <begin position="33"/>
        <end position="58"/>
    </location>
</feature>
<accession>A0AAW9Q171</accession>
<sequence length="62" mass="6604">MKLLRYVQAVLWSFIGLGRRSDMAELHRTGHPLVLVIVAVALAALLVGLLVGVAVVAVRTLG</sequence>
<proteinExistence type="predicted"/>
<protein>
    <submittedName>
        <fullName evidence="2">DUF2970 domain-containing protein</fullName>
    </submittedName>
</protein>
<dbReference type="AlphaFoldDB" id="A0AAW9Q171"/>
<dbReference type="EMBL" id="JAZIBG010000012">
    <property type="protein sequence ID" value="MEF7613104.1"/>
    <property type="molecule type" value="Genomic_DNA"/>
</dbReference>
<evidence type="ECO:0000313" key="2">
    <source>
        <dbReference type="EMBL" id="MEF7613104.1"/>
    </source>
</evidence>
<evidence type="ECO:0000313" key="3">
    <source>
        <dbReference type="Proteomes" id="UP001336250"/>
    </source>
</evidence>
<organism evidence="2 3">
    <name type="scientific">Aquincola agrisoli</name>
    <dbReference type="NCBI Taxonomy" id="3119538"/>
    <lineage>
        <taxon>Bacteria</taxon>
        <taxon>Pseudomonadati</taxon>
        <taxon>Pseudomonadota</taxon>
        <taxon>Betaproteobacteria</taxon>
        <taxon>Burkholderiales</taxon>
        <taxon>Sphaerotilaceae</taxon>
        <taxon>Aquincola</taxon>
    </lineage>
</organism>
<keyword evidence="1" id="KW-0812">Transmembrane</keyword>